<name>A0A660DWD9_9LACO</name>
<proteinExistence type="predicted"/>
<dbReference type="RefSeq" id="WP_130847453.1">
    <property type="nucleotide sequence ID" value="NZ_UYIE01000130.1"/>
</dbReference>
<dbReference type="InterPro" id="IPR002818">
    <property type="entry name" value="DJ-1/PfpI"/>
</dbReference>
<dbReference type="InterPro" id="IPR029062">
    <property type="entry name" value="Class_I_gatase-like"/>
</dbReference>
<evidence type="ECO:0000313" key="2">
    <source>
        <dbReference type="EMBL" id="VDG27406.1"/>
    </source>
</evidence>
<organism evidence="2 3">
    <name type="scientific">Lactiplantibacillus mudanjiangensis</name>
    <dbReference type="NCBI Taxonomy" id="1296538"/>
    <lineage>
        <taxon>Bacteria</taxon>
        <taxon>Bacillati</taxon>
        <taxon>Bacillota</taxon>
        <taxon>Bacilli</taxon>
        <taxon>Lactobacillales</taxon>
        <taxon>Lactobacillaceae</taxon>
        <taxon>Lactiplantibacillus</taxon>
    </lineage>
</organism>
<dbReference type="PANTHER" id="PTHR48094:SF5">
    <property type="entry name" value="PROTEIN DJ-1 HOMOLOG"/>
    <property type="match status" value="1"/>
</dbReference>
<dbReference type="GO" id="GO:0005737">
    <property type="term" value="C:cytoplasm"/>
    <property type="evidence" value="ECO:0007669"/>
    <property type="project" value="TreeGrafter"/>
</dbReference>
<evidence type="ECO:0000313" key="3">
    <source>
        <dbReference type="Proteomes" id="UP000289996"/>
    </source>
</evidence>
<dbReference type="InterPro" id="IPR050325">
    <property type="entry name" value="Prot/Nucl_acid_deglycase"/>
</dbReference>
<dbReference type="PANTHER" id="PTHR48094">
    <property type="entry name" value="PROTEIN/NUCLEIC ACID DEGLYCASE DJ-1-RELATED"/>
    <property type="match status" value="1"/>
</dbReference>
<protein>
    <submittedName>
        <fullName evidence="2">Protease [Lactobacillus alimentarius DSM]</fullName>
    </submittedName>
</protein>
<dbReference type="SUPFAM" id="SSF52317">
    <property type="entry name" value="Class I glutamine amidotransferase-like"/>
    <property type="match status" value="1"/>
</dbReference>
<sequence>MAQVLLFLNQGFETMEFSPFVDVCGWARNDYDVDIHVTTAGFTPVVRSTFDVDVTVDKLITDITVDDYDALAIPGGFEEYGFYETAYSDAFLALIRAFHAADKLIATICVGALPVGKSGVLTGKQATTYHLRRGYRQKELAKFGVNVVNEPVVFDANVITSYCPQTAALVAFKMLGLLTDEAIEQTVKQAMGY</sequence>
<dbReference type="CDD" id="cd03135">
    <property type="entry name" value="GATase1_DJ-1"/>
    <property type="match status" value="1"/>
</dbReference>
<feature type="domain" description="DJ-1/PfpI" evidence="1">
    <location>
        <begin position="3"/>
        <end position="175"/>
    </location>
</feature>
<keyword evidence="3" id="KW-1185">Reference proteome</keyword>
<accession>A0A660DWD9</accession>
<dbReference type="Gene3D" id="3.40.50.880">
    <property type="match status" value="1"/>
</dbReference>
<dbReference type="GO" id="GO:0006508">
    <property type="term" value="P:proteolysis"/>
    <property type="evidence" value="ECO:0007669"/>
    <property type="project" value="UniProtKB-KW"/>
</dbReference>
<dbReference type="EMBL" id="UYIG01000013">
    <property type="protein sequence ID" value="VDG27406.1"/>
    <property type="molecule type" value="Genomic_DNA"/>
</dbReference>
<dbReference type="GO" id="GO:0008233">
    <property type="term" value="F:peptidase activity"/>
    <property type="evidence" value="ECO:0007669"/>
    <property type="project" value="UniProtKB-KW"/>
</dbReference>
<dbReference type="Proteomes" id="UP000289996">
    <property type="component" value="Unassembled WGS sequence"/>
</dbReference>
<dbReference type="Pfam" id="PF01965">
    <property type="entry name" value="DJ-1_PfpI"/>
    <property type="match status" value="1"/>
</dbReference>
<evidence type="ECO:0000259" key="1">
    <source>
        <dbReference type="Pfam" id="PF01965"/>
    </source>
</evidence>
<dbReference type="OrthoDB" id="9792284at2"/>
<keyword evidence="2" id="KW-0645">Protease</keyword>
<keyword evidence="2" id="KW-0378">Hydrolase</keyword>
<gene>
    <name evidence="2" type="ORF">MUDAN_MDHGFNIF_02291</name>
</gene>
<reference evidence="2 3" key="1">
    <citation type="submission" date="2018-11" db="EMBL/GenBank/DDBJ databases">
        <authorList>
            <person name="Wuyts S."/>
        </authorList>
    </citation>
    <scope>NUCLEOTIDE SEQUENCE [LARGE SCALE GENOMIC DNA]</scope>
    <source>
        <strain evidence="2">Lactobacillus mudanjiangensis AMBF249</strain>
    </source>
</reference>
<dbReference type="AlphaFoldDB" id="A0A660DWD9"/>